<sequence length="84" mass="9653">MLIVKDDMNHINIPLKDIVEVTRIGKTKKQSSWLNIDALAGKEENVAIFTRSNISYLVKMKNARTLMRELKGRNRRVSTKAEVI</sequence>
<accession>A0A0F5HVB3</accession>
<dbReference type="EMBL" id="JWIR02000054">
    <property type="protein sequence ID" value="KKB37324.1"/>
    <property type="molecule type" value="Genomic_DNA"/>
</dbReference>
<dbReference type="STRING" id="1221996.QY95_02875"/>
<comment type="caution">
    <text evidence="1">The sequence shown here is derived from an EMBL/GenBank/DDBJ whole genome shotgun (WGS) entry which is preliminary data.</text>
</comment>
<reference evidence="1" key="1">
    <citation type="submission" date="2015-02" db="EMBL/GenBank/DDBJ databases">
        <title>Genome Assembly of Bacillaceae bacterium MTCC 8252.</title>
        <authorList>
            <person name="Verma A."/>
            <person name="Khatri I."/>
            <person name="Mual P."/>
            <person name="Subramanian S."/>
            <person name="Krishnamurthi S."/>
        </authorList>
    </citation>
    <scope>NUCLEOTIDE SEQUENCE [LARGE SCALE GENOMIC DNA]</scope>
    <source>
        <strain evidence="1">MTCC 8252</strain>
    </source>
</reference>
<dbReference type="AlphaFoldDB" id="A0A0F5HVB3"/>
<protein>
    <submittedName>
        <fullName evidence="1">Uncharacterized protein</fullName>
    </submittedName>
</protein>
<proteinExistence type="predicted"/>
<evidence type="ECO:0000313" key="1">
    <source>
        <dbReference type="EMBL" id="KKB37324.1"/>
    </source>
</evidence>
<evidence type="ECO:0000313" key="2">
    <source>
        <dbReference type="Proteomes" id="UP000031563"/>
    </source>
</evidence>
<name>A0A0F5HVB3_BACTR</name>
<dbReference type="Proteomes" id="UP000031563">
    <property type="component" value="Unassembled WGS sequence"/>
</dbReference>
<keyword evidence="2" id="KW-1185">Reference proteome</keyword>
<organism evidence="1 2">
    <name type="scientific">Bacillus thermotolerans</name>
    <name type="common">Quasibacillus thermotolerans</name>
    <dbReference type="NCBI Taxonomy" id="1221996"/>
    <lineage>
        <taxon>Bacteria</taxon>
        <taxon>Bacillati</taxon>
        <taxon>Bacillota</taxon>
        <taxon>Bacilli</taxon>
        <taxon>Bacillales</taxon>
        <taxon>Bacillaceae</taxon>
        <taxon>Bacillus</taxon>
    </lineage>
</organism>
<accession>A0A0F5HLA4</accession>
<gene>
    <name evidence="1" type="ORF">QY95_02875</name>
</gene>